<dbReference type="OrthoDB" id="5197960at2"/>
<dbReference type="Proteomes" id="UP000463700">
    <property type="component" value="Unassembled WGS sequence"/>
</dbReference>
<evidence type="ECO:0000259" key="1">
    <source>
        <dbReference type="Pfam" id="PF18735"/>
    </source>
</evidence>
<dbReference type="RefSeq" id="WP_154567399.1">
    <property type="nucleotide sequence ID" value="NZ_VOSW01000163.1"/>
</dbReference>
<evidence type="ECO:0000313" key="3">
    <source>
        <dbReference type="Proteomes" id="UP000463700"/>
    </source>
</evidence>
<dbReference type="EMBL" id="VOSW01000163">
    <property type="protein sequence ID" value="KAE8753852.1"/>
    <property type="molecule type" value="Genomic_DNA"/>
</dbReference>
<protein>
    <recommendedName>
        <fullName evidence="1">RiboL-PSP-HEPN domain-containing protein</fullName>
    </recommendedName>
</protein>
<reference evidence="2 3" key="1">
    <citation type="journal article" date="2020" name="Int. J. Syst. Evol. Microbiol.">
        <title>Paraburkholderia madseniana sp. nov., a phenolic acid-degrading bacterium isolated from acidic forest soil.</title>
        <authorList>
            <person name="Wilhelm R.C."/>
            <person name="Murphy S.J.L."/>
            <person name="Feriancek N.M."/>
            <person name="Karasz D.C."/>
            <person name="DeRito C.M."/>
            <person name="Newman J.D."/>
            <person name="Buckley D.H."/>
        </authorList>
    </citation>
    <scope>NUCLEOTIDE SEQUENCE [LARGE SCALE GENOMIC DNA]</scope>
    <source>
        <strain evidence="2 3">RP11</strain>
    </source>
</reference>
<gene>
    <name evidence="2" type="ORF">FSO04_42815</name>
</gene>
<name>A0A6N6VZH6_9BURK</name>
<dbReference type="AlphaFoldDB" id="A0A6N6VZH6"/>
<comment type="caution">
    <text evidence="2">The sequence shown here is derived from an EMBL/GenBank/DDBJ whole genome shotgun (WGS) entry which is preliminary data.</text>
</comment>
<dbReference type="InterPro" id="IPR041519">
    <property type="entry name" value="HEPN_RiboL-PSP"/>
</dbReference>
<feature type="domain" description="RiboL-PSP-HEPN" evidence="1">
    <location>
        <begin position="61"/>
        <end position="255"/>
    </location>
</feature>
<proteinExistence type="predicted"/>
<dbReference type="Pfam" id="PF18735">
    <property type="entry name" value="HEPN_RiboL-PSP"/>
    <property type="match status" value="1"/>
</dbReference>
<accession>A0A6N6VZH6</accession>
<evidence type="ECO:0000313" key="2">
    <source>
        <dbReference type="EMBL" id="KAE8753852.1"/>
    </source>
</evidence>
<sequence length="278" mass="30857">MMSDLPEILRQFRVDVERAEHLLNFIKRFREFGGSAAPAQVAEAHLPWPEAMVLLEESRNRRTDLPVLSGSLVLYLAGRFEYFVRQVIQSAAEDIASKVASYVALPDSIRNELRVRTLEVAQQPRRYGFDEAEAAALLESLVNNQRGAVAPLTINAEVLSITESNMKDRVIADLMKRVGMESFWSEIGKQAQVKLHLEKQNDRETTAEVQNRLNAIMEERNQIAHPTAATQFPDPDQVLNSAALLKVLSTVMVDVLLVYLGGFRAPLPAPAAAAVAAV</sequence>
<organism evidence="2 3">
    <name type="scientific">Paraburkholderia madseniana</name>
    <dbReference type="NCBI Taxonomy" id="2599607"/>
    <lineage>
        <taxon>Bacteria</taxon>
        <taxon>Pseudomonadati</taxon>
        <taxon>Pseudomonadota</taxon>
        <taxon>Betaproteobacteria</taxon>
        <taxon>Burkholderiales</taxon>
        <taxon>Burkholderiaceae</taxon>
        <taxon>Paraburkholderia</taxon>
    </lineage>
</organism>